<reference evidence="7" key="1">
    <citation type="journal article" date="2013" name="Science">
        <title>The Amborella genome and the evolution of flowering plants.</title>
        <authorList>
            <consortium name="Amborella Genome Project"/>
        </authorList>
    </citation>
    <scope>NUCLEOTIDE SEQUENCE [LARGE SCALE GENOMIC DNA]</scope>
</reference>
<evidence type="ECO:0000313" key="7">
    <source>
        <dbReference type="Proteomes" id="UP000017836"/>
    </source>
</evidence>
<dbReference type="EC" id="3.1.1.-" evidence="5"/>
<sequence length="84" mass="8937">MGAFLLRGAVRLFFSERWANFEAFLLREVSGLKGAVTLLLSEALLSGCSAGGLATFLHCDDLGKLLPRGAIVKCLSDAGFFLDA</sequence>
<keyword evidence="5" id="KW-0961">Cell wall biogenesis/degradation</keyword>
<dbReference type="GO" id="GO:0071555">
    <property type="term" value="P:cell wall organization"/>
    <property type="evidence" value="ECO:0007669"/>
    <property type="project" value="UniProtKB-KW"/>
</dbReference>
<gene>
    <name evidence="6" type="ORF">AMTR_s00009p00240510</name>
</gene>
<dbReference type="EMBL" id="KI397501">
    <property type="protein sequence ID" value="ERM95025.1"/>
    <property type="molecule type" value="Genomic_DNA"/>
</dbReference>
<keyword evidence="5" id="KW-0964">Secreted</keyword>
<evidence type="ECO:0000256" key="2">
    <source>
        <dbReference type="ARBA" id="ARBA00004191"/>
    </source>
</evidence>
<accession>W1NIM5</accession>
<proteinExistence type="inferred from homology"/>
<keyword evidence="5" id="KW-0378">Hydrolase</keyword>
<dbReference type="Pfam" id="PF03283">
    <property type="entry name" value="PAE"/>
    <property type="match status" value="1"/>
</dbReference>
<dbReference type="InterPro" id="IPR004963">
    <property type="entry name" value="PAE/NOTUM"/>
</dbReference>
<comment type="similarity">
    <text evidence="3 5">Belongs to the pectinacetylesterase family.</text>
</comment>
<dbReference type="HOGENOM" id="CLU_2530467_0_0_1"/>
<dbReference type="PANTHER" id="PTHR21562">
    <property type="entry name" value="NOTUM-RELATED"/>
    <property type="match status" value="1"/>
</dbReference>
<comment type="subcellular location">
    <subcellularLocation>
        <location evidence="2 5">Secreted</location>
        <location evidence="2 5">Cell wall</location>
    </subcellularLocation>
</comment>
<organism evidence="6 7">
    <name type="scientific">Amborella trichopoda</name>
    <dbReference type="NCBI Taxonomy" id="13333"/>
    <lineage>
        <taxon>Eukaryota</taxon>
        <taxon>Viridiplantae</taxon>
        <taxon>Streptophyta</taxon>
        <taxon>Embryophyta</taxon>
        <taxon>Tracheophyta</taxon>
        <taxon>Spermatophyta</taxon>
        <taxon>Magnoliopsida</taxon>
        <taxon>Amborellales</taxon>
        <taxon>Amborellaceae</taxon>
        <taxon>Amborella</taxon>
    </lineage>
</organism>
<dbReference type="STRING" id="13333.W1NIM5"/>
<evidence type="ECO:0000256" key="1">
    <source>
        <dbReference type="ARBA" id="ARBA00003534"/>
    </source>
</evidence>
<comment type="function">
    <text evidence="1 5">Hydrolyzes acetyl esters in homogalacturonan regions of pectin. In type I primary cell wall, galacturonic acid residues of pectin can be acetylated at the O-2 and O-3 positions. Decreasing the degree of acetylation of pectin gels in vitro alters their physical properties.</text>
</comment>
<evidence type="ECO:0000256" key="4">
    <source>
        <dbReference type="ARBA" id="ARBA00022512"/>
    </source>
</evidence>
<dbReference type="Gramene" id="ERM95025">
    <property type="protein sequence ID" value="ERM95025"/>
    <property type="gene ID" value="AMTR_s00009p00240510"/>
</dbReference>
<dbReference type="GO" id="GO:0016787">
    <property type="term" value="F:hydrolase activity"/>
    <property type="evidence" value="ECO:0007669"/>
    <property type="project" value="UniProtKB-KW"/>
</dbReference>
<name>W1NIM5_AMBTC</name>
<evidence type="ECO:0000256" key="3">
    <source>
        <dbReference type="ARBA" id="ARBA00005784"/>
    </source>
</evidence>
<keyword evidence="4 5" id="KW-0134">Cell wall</keyword>
<dbReference type="AlphaFoldDB" id="W1NIM5"/>
<keyword evidence="7" id="KW-1185">Reference proteome</keyword>
<dbReference type="eggNOG" id="KOG4287">
    <property type="taxonomic scope" value="Eukaryota"/>
</dbReference>
<protein>
    <recommendedName>
        <fullName evidence="5">Pectin acetylesterase</fullName>
        <ecNumber evidence="5">3.1.1.-</ecNumber>
    </recommendedName>
</protein>
<evidence type="ECO:0000313" key="6">
    <source>
        <dbReference type="EMBL" id="ERM95025.1"/>
    </source>
</evidence>
<dbReference type="PANTHER" id="PTHR21562:SF83">
    <property type="entry name" value="PECTIN ACETYLESTERASE 4"/>
    <property type="match status" value="1"/>
</dbReference>
<dbReference type="Proteomes" id="UP000017836">
    <property type="component" value="Unassembled WGS sequence"/>
</dbReference>
<evidence type="ECO:0000256" key="5">
    <source>
        <dbReference type="RuleBase" id="RU363114"/>
    </source>
</evidence>